<sequence>MKSRELCMLDVINLFESLNEYDVYVLKSKVKELELMLRGRISMHAGNLQINNVDEVAALKGLYIEYRLKQARKAKYSPDDLVQEEERLNAVANKVIEIAVNFIPKSIVI</sequence>
<dbReference type="Proteomes" id="UP000034207">
    <property type="component" value="Unassembled WGS sequence"/>
</dbReference>
<proteinExistence type="predicted"/>
<comment type="caution">
    <text evidence="1">The sequence shown here is derived from an EMBL/GenBank/DDBJ whole genome shotgun (WGS) entry which is preliminary data.</text>
</comment>
<accession>A0A0G0LMV0</accession>
<protein>
    <submittedName>
        <fullName evidence="1">Uncharacterized protein</fullName>
    </submittedName>
</protein>
<dbReference type="AlphaFoldDB" id="A0A0G0LMV0"/>
<dbReference type="EMBL" id="LBVV01000025">
    <property type="protein sequence ID" value="KKQ93178.1"/>
    <property type="molecule type" value="Genomic_DNA"/>
</dbReference>
<name>A0A0G0LMV0_UNCC2</name>
<evidence type="ECO:0000313" key="2">
    <source>
        <dbReference type="Proteomes" id="UP000034207"/>
    </source>
</evidence>
<evidence type="ECO:0000313" key="1">
    <source>
        <dbReference type="EMBL" id="KKQ93178.1"/>
    </source>
</evidence>
<reference evidence="1 2" key="1">
    <citation type="journal article" date="2015" name="Nature">
        <title>rRNA introns, odd ribosomes, and small enigmatic genomes across a large radiation of phyla.</title>
        <authorList>
            <person name="Brown C.T."/>
            <person name="Hug L.A."/>
            <person name="Thomas B.C."/>
            <person name="Sharon I."/>
            <person name="Castelle C.J."/>
            <person name="Singh A."/>
            <person name="Wilkins M.J."/>
            <person name="Williams K.H."/>
            <person name="Banfield J.F."/>
        </authorList>
    </citation>
    <scope>NUCLEOTIDE SEQUENCE [LARGE SCALE GENOMIC DNA]</scope>
</reference>
<gene>
    <name evidence="1" type="ORF">UT18_C0025G0010</name>
</gene>
<organism evidence="1 2">
    <name type="scientific">candidate division CPR2 bacterium GW2011_GWC2_39_10</name>
    <dbReference type="NCBI Taxonomy" id="1618345"/>
    <lineage>
        <taxon>Bacteria</taxon>
        <taxon>Bacteria division CPR2</taxon>
    </lineage>
</organism>